<dbReference type="InterPro" id="IPR035386">
    <property type="entry name" value="Arm-DNA-bind_5"/>
</dbReference>
<evidence type="ECO:0000259" key="4">
    <source>
        <dbReference type="PROSITE" id="PS51898"/>
    </source>
</evidence>
<protein>
    <submittedName>
        <fullName evidence="5">Site-specific integrase</fullName>
    </submittedName>
</protein>
<name>A0A5B3H4N0_9BACT</name>
<gene>
    <name evidence="5" type="ORF">F2Y10_03750</name>
</gene>
<keyword evidence="2" id="KW-0238">DNA-binding</keyword>
<dbReference type="AlphaFoldDB" id="A0A5B3H4N0"/>
<dbReference type="GO" id="GO:0006310">
    <property type="term" value="P:DNA recombination"/>
    <property type="evidence" value="ECO:0007669"/>
    <property type="project" value="UniProtKB-KW"/>
</dbReference>
<dbReference type="InterPro" id="IPR025269">
    <property type="entry name" value="SAM-like_dom"/>
</dbReference>
<dbReference type="SUPFAM" id="SSF56349">
    <property type="entry name" value="DNA breaking-rejoining enzymes"/>
    <property type="match status" value="1"/>
</dbReference>
<sequence>MTSVKLKLNKDRIRRDGTYPLVFQLIHQRRKKLIYTPFKLHEDEFDEEHGKVLCVPNGLRPPREIRRMNREIARQRRSIDGHIETLESRRESYTVADVVFRYQVEHDSLSLLHYIDLQIKQRECSGRFGSVAALRSTRSSVAAFLGSKIAVLADVNGTFVRDYEAWLLRRGVCPNTVCYYMRNLKSVYNQAMLDGYPVCCNNPFRFVYVRPQRTVKRALDRDAMRRIADIDLSAYPHLEQARDLFMFSFFSRGMPFVDMVFLQKSAVSGGVISYRRHKTNQWLHVEVTPQLKTLMEKYANDSPWVFPLLEGSGDKLAQYKHYRLALERVNRNLKRVAQKCNLDTVLTAYVARHSWATLARESGAPVAVISEGLGHTSEKTTQIYLKEFDR</sequence>
<evidence type="ECO:0000256" key="1">
    <source>
        <dbReference type="ARBA" id="ARBA00008857"/>
    </source>
</evidence>
<comment type="similarity">
    <text evidence="1">Belongs to the 'phage' integrase family.</text>
</comment>
<dbReference type="Gene3D" id="1.10.443.10">
    <property type="entry name" value="Intergrase catalytic core"/>
    <property type="match status" value="1"/>
</dbReference>
<dbReference type="CDD" id="cd01185">
    <property type="entry name" value="INTN1_C_like"/>
    <property type="match status" value="1"/>
</dbReference>
<dbReference type="InterPro" id="IPR013762">
    <property type="entry name" value="Integrase-like_cat_sf"/>
</dbReference>
<dbReference type="PANTHER" id="PTHR30349:SF64">
    <property type="entry name" value="PROPHAGE INTEGRASE INTD-RELATED"/>
    <property type="match status" value="1"/>
</dbReference>
<dbReference type="PROSITE" id="PS51898">
    <property type="entry name" value="TYR_RECOMBINASE"/>
    <property type="match status" value="1"/>
</dbReference>
<keyword evidence="3" id="KW-0233">DNA recombination</keyword>
<dbReference type="Proteomes" id="UP000322940">
    <property type="component" value="Unassembled WGS sequence"/>
</dbReference>
<proteinExistence type="inferred from homology"/>
<dbReference type="Gene3D" id="1.10.150.130">
    <property type="match status" value="1"/>
</dbReference>
<dbReference type="InterPro" id="IPR011010">
    <property type="entry name" value="DNA_brk_join_enz"/>
</dbReference>
<dbReference type="Pfam" id="PF00589">
    <property type="entry name" value="Phage_integrase"/>
    <property type="match status" value="1"/>
</dbReference>
<dbReference type="InterPro" id="IPR002104">
    <property type="entry name" value="Integrase_catalytic"/>
</dbReference>
<dbReference type="GO" id="GO:0015074">
    <property type="term" value="P:DNA integration"/>
    <property type="evidence" value="ECO:0007669"/>
    <property type="project" value="InterPro"/>
</dbReference>
<dbReference type="PANTHER" id="PTHR30349">
    <property type="entry name" value="PHAGE INTEGRASE-RELATED"/>
    <property type="match status" value="1"/>
</dbReference>
<evidence type="ECO:0000256" key="2">
    <source>
        <dbReference type="ARBA" id="ARBA00023125"/>
    </source>
</evidence>
<dbReference type="GO" id="GO:0003677">
    <property type="term" value="F:DNA binding"/>
    <property type="evidence" value="ECO:0007669"/>
    <property type="project" value="UniProtKB-KW"/>
</dbReference>
<dbReference type="RefSeq" id="WP_130064638.1">
    <property type="nucleotide sequence ID" value="NZ_RCXC01000002.1"/>
</dbReference>
<reference evidence="5 6" key="1">
    <citation type="journal article" date="2019" name="Nat. Med.">
        <title>A library of human gut bacterial isolates paired with longitudinal multiomics data enables mechanistic microbiome research.</title>
        <authorList>
            <person name="Poyet M."/>
            <person name="Groussin M."/>
            <person name="Gibbons S.M."/>
            <person name="Avila-Pacheco J."/>
            <person name="Jiang X."/>
            <person name="Kearney S.M."/>
            <person name="Perrotta A.R."/>
            <person name="Berdy B."/>
            <person name="Zhao S."/>
            <person name="Lieberman T.D."/>
            <person name="Swanson P.K."/>
            <person name="Smith M."/>
            <person name="Roesemann S."/>
            <person name="Alexander J.E."/>
            <person name="Rich S.A."/>
            <person name="Livny J."/>
            <person name="Vlamakis H."/>
            <person name="Clish C."/>
            <person name="Bullock K."/>
            <person name="Deik A."/>
            <person name="Scott J."/>
            <person name="Pierce K.A."/>
            <person name="Xavier R.J."/>
            <person name="Alm E.J."/>
        </authorList>
    </citation>
    <scope>NUCLEOTIDE SEQUENCE [LARGE SCALE GENOMIC DNA]</scope>
    <source>
        <strain evidence="5 6">BIOML-A266</strain>
    </source>
</reference>
<evidence type="ECO:0000313" key="6">
    <source>
        <dbReference type="Proteomes" id="UP000322940"/>
    </source>
</evidence>
<evidence type="ECO:0000313" key="5">
    <source>
        <dbReference type="EMBL" id="KAA2380562.1"/>
    </source>
</evidence>
<comment type="caution">
    <text evidence="5">The sequence shown here is derived from an EMBL/GenBank/DDBJ whole genome shotgun (WGS) entry which is preliminary data.</text>
</comment>
<evidence type="ECO:0000256" key="3">
    <source>
        <dbReference type="ARBA" id="ARBA00023172"/>
    </source>
</evidence>
<organism evidence="5 6">
    <name type="scientific">Alistipes onderdonkii</name>
    <dbReference type="NCBI Taxonomy" id="328813"/>
    <lineage>
        <taxon>Bacteria</taxon>
        <taxon>Pseudomonadati</taxon>
        <taxon>Bacteroidota</taxon>
        <taxon>Bacteroidia</taxon>
        <taxon>Bacteroidales</taxon>
        <taxon>Rikenellaceae</taxon>
        <taxon>Alistipes</taxon>
    </lineage>
</organism>
<dbReference type="InterPro" id="IPR010998">
    <property type="entry name" value="Integrase_recombinase_N"/>
</dbReference>
<accession>A0A5B3H4N0</accession>
<dbReference type="EMBL" id="VVXH01000002">
    <property type="protein sequence ID" value="KAA2380562.1"/>
    <property type="molecule type" value="Genomic_DNA"/>
</dbReference>
<dbReference type="Pfam" id="PF13102">
    <property type="entry name" value="Phage_int_SAM_5"/>
    <property type="match status" value="1"/>
</dbReference>
<dbReference type="Pfam" id="PF17293">
    <property type="entry name" value="Arm-DNA-bind_5"/>
    <property type="match status" value="1"/>
</dbReference>
<feature type="domain" description="Tyr recombinase" evidence="4">
    <location>
        <begin position="214"/>
        <end position="390"/>
    </location>
</feature>
<dbReference type="InterPro" id="IPR050090">
    <property type="entry name" value="Tyrosine_recombinase_XerCD"/>
</dbReference>